<proteinExistence type="inferred from homology"/>
<keyword evidence="5" id="KW-1185">Reference proteome</keyword>
<dbReference type="Proteomes" id="UP001271769">
    <property type="component" value="Unassembled WGS sequence"/>
</dbReference>
<name>A0ABU5E1W9_9PROT</name>
<evidence type="ECO:0000256" key="3">
    <source>
        <dbReference type="ARBA" id="ARBA00022840"/>
    </source>
</evidence>
<evidence type="ECO:0000313" key="5">
    <source>
        <dbReference type="Proteomes" id="UP001271769"/>
    </source>
</evidence>
<dbReference type="InterPro" id="IPR042054">
    <property type="entry name" value="YegD-like"/>
</dbReference>
<dbReference type="Pfam" id="PF00012">
    <property type="entry name" value="HSP70"/>
    <property type="match status" value="2"/>
</dbReference>
<evidence type="ECO:0000313" key="4">
    <source>
        <dbReference type="EMBL" id="MDY0873214.1"/>
    </source>
</evidence>
<dbReference type="InterPro" id="IPR013126">
    <property type="entry name" value="Hsp_70_fam"/>
</dbReference>
<keyword evidence="2" id="KW-0547">Nucleotide-binding</keyword>
<dbReference type="EMBL" id="JAXCLX010000002">
    <property type="protein sequence ID" value="MDY0873214.1"/>
    <property type="molecule type" value="Genomic_DNA"/>
</dbReference>
<dbReference type="PANTHER" id="PTHR19375">
    <property type="entry name" value="HEAT SHOCK PROTEIN 70KDA"/>
    <property type="match status" value="1"/>
</dbReference>
<evidence type="ECO:0000256" key="1">
    <source>
        <dbReference type="ARBA" id="ARBA00007381"/>
    </source>
</evidence>
<dbReference type="Gene3D" id="3.30.420.40">
    <property type="match status" value="3"/>
</dbReference>
<dbReference type="CDD" id="cd10231">
    <property type="entry name" value="ASKHA_NBD_HSP70_YegD-like"/>
    <property type="match status" value="1"/>
</dbReference>
<gene>
    <name evidence="4" type="ORF">SMD31_14830</name>
</gene>
<dbReference type="InterPro" id="IPR043129">
    <property type="entry name" value="ATPase_NBD"/>
</dbReference>
<comment type="similarity">
    <text evidence="1">Belongs to the heat shock protein 70 family.</text>
</comment>
<organism evidence="4 5">
    <name type="scientific">Dongia rigui</name>
    <dbReference type="NCBI Taxonomy" id="940149"/>
    <lineage>
        <taxon>Bacteria</taxon>
        <taxon>Pseudomonadati</taxon>
        <taxon>Pseudomonadota</taxon>
        <taxon>Alphaproteobacteria</taxon>
        <taxon>Rhodospirillales</taxon>
        <taxon>Dongiaceae</taxon>
        <taxon>Dongia</taxon>
    </lineage>
</organism>
<accession>A0ABU5E1W9</accession>
<comment type="caution">
    <text evidence="4">The sequence shown here is derived from an EMBL/GenBank/DDBJ whole genome shotgun (WGS) entry which is preliminary data.</text>
</comment>
<keyword evidence="3" id="KW-0067">ATP-binding</keyword>
<protein>
    <submittedName>
        <fullName evidence="4">Hsp70 family protein</fullName>
    </submittedName>
</protein>
<dbReference type="SUPFAM" id="SSF53067">
    <property type="entry name" value="Actin-like ATPase domain"/>
    <property type="match status" value="2"/>
</dbReference>
<dbReference type="PROSITE" id="PS01036">
    <property type="entry name" value="HSP70_3"/>
    <property type="match status" value="1"/>
</dbReference>
<dbReference type="RefSeq" id="WP_320501675.1">
    <property type="nucleotide sequence ID" value="NZ_JAXCLX010000002.1"/>
</dbReference>
<sequence length="417" mass="45114">MPKNFCGLDFGTSNSTLGIAAGNGVALCPLEAESVTLPSAIFFDYEEHKVRFGREGIGAYIEGTEGRLMRALKSVLGSSLIDETTLVQRKRVAMRDVIGMFMRHLKARAEQHVGHTIEHVVLGRPVRFVDEDDAADAQAEAELIGIAKAQGFHHVEMQFEPVAAALAYEQSLAREELALIVDLGGGTSDFAVARLSPERARAHDRAADILGRSGVHIGGTDFDRRLSIRHVMPHLGYDALIGPKKLPMPSHLYHDLATWHRIPTLYTPQNINYLRSILFQVSAPEMIEQLIEVLVDRKGHRIAAAVEAAKIALSDEAEVTLPIPLDPVVETVLHQGDLDHAVYEDGLRIVQAIDACLRAAGVAPGAIQSVFLTGGSTAVPEIRRQVLGHLPNAKPVTGDLFGSVGLGLAIDAARKFA</sequence>
<dbReference type="InterPro" id="IPR018181">
    <property type="entry name" value="Heat_shock_70_CS"/>
</dbReference>
<dbReference type="Gene3D" id="3.90.640.10">
    <property type="entry name" value="Actin, Chain A, domain 4"/>
    <property type="match status" value="2"/>
</dbReference>
<evidence type="ECO:0000256" key="2">
    <source>
        <dbReference type="ARBA" id="ARBA00022741"/>
    </source>
</evidence>
<reference evidence="4 5" key="1">
    <citation type="journal article" date="2013" name="Antonie Van Leeuwenhoek">
        <title>Dongia rigui sp. nov., isolated from freshwater of a large wetland in Korea.</title>
        <authorList>
            <person name="Baik K.S."/>
            <person name="Hwang Y.M."/>
            <person name="Choi J.S."/>
            <person name="Kwon J."/>
            <person name="Seong C.N."/>
        </authorList>
    </citation>
    <scope>NUCLEOTIDE SEQUENCE [LARGE SCALE GENOMIC DNA]</scope>
    <source>
        <strain evidence="4 5">04SU4-P</strain>
    </source>
</reference>